<reference evidence="4" key="1">
    <citation type="submission" date="2017-02" db="UniProtKB">
        <authorList>
            <consortium name="WormBaseParasite"/>
        </authorList>
    </citation>
    <scope>IDENTIFICATION</scope>
</reference>
<sequence>MIASLRSNKKQPHHTDSVSVQVPLTPSDVKTVLDALVYGGELEMKQSTEVDTSIEDEKIEDKPITTQSFLYRLAPRTPGFAFLAHIPCTIALASFCLH</sequence>
<evidence type="ECO:0000313" key="4">
    <source>
        <dbReference type="WBParaSite" id="TTAC_0001142101-mRNA-1"/>
    </source>
</evidence>
<dbReference type="Proteomes" id="UP000274429">
    <property type="component" value="Unassembled WGS sequence"/>
</dbReference>
<protein>
    <submittedName>
        <fullName evidence="4">Skp1_POZ domain-containing protein</fullName>
    </submittedName>
</protein>
<dbReference type="AlphaFoldDB" id="A0A0R3XCZ4"/>
<evidence type="ECO:0000256" key="1">
    <source>
        <dbReference type="SAM" id="MobiDB-lite"/>
    </source>
</evidence>
<dbReference type="WBParaSite" id="TTAC_0001142101-mRNA-1">
    <property type="protein sequence ID" value="TTAC_0001142101-mRNA-1"/>
    <property type="gene ID" value="TTAC_0001142101"/>
</dbReference>
<reference evidence="2 3" key="2">
    <citation type="submission" date="2018-11" db="EMBL/GenBank/DDBJ databases">
        <authorList>
            <consortium name="Pathogen Informatics"/>
        </authorList>
    </citation>
    <scope>NUCLEOTIDE SEQUENCE [LARGE SCALE GENOMIC DNA]</scope>
</reference>
<dbReference type="STRING" id="6205.A0A0R3XCZ4"/>
<gene>
    <name evidence="2" type="ORF">TTAC_LOCUS11405</name>
</gene>
<name>A0A0R3XCZ4_HYDTA</name>
<evidence type="ECO:0000313" key="2">
    <source>
        <dbReference type="EMBL" id="VDM36385.1"/>
    </source>
</evidence>
<keyword evidence="3" id="KW-1185">Reference proteome</keyword>
<organism evidence="4">
    <name type="scientific">Hydatigena taeniaeformis</name>
    <name type="common">Feline tapeworm</name>
    <name type="synonym">Taenia taeniaeformis</name>
    <dbReference type="NCBI Taxonomy" id="6205"/>
    <lineage>
        <taxon>Eukaryota</taxon>
        <taxon>Metazoa</taxon>
        <taxon>Spiralia</taxon>
        <taxon>Lophotrochozoa</taxon>
        <taxon>Platyhelminthes</taxon>
        <taxon>Cestoda</taxon>
        <taxon>Eucestoda</taxon>
        <taxon>Cyclophyllidea</taxon>
        <taxon>Taeniidae</taxon>
        <taxon>Hydatigera</taxon>
    </lineage>
</organism>
<dbReference type="EMBL" id="UYWX01024030">
    <property type="protein sequence ID" value="VDM36385.1"/>
    <property type="molecule type" value="Genomic_DNA"/>
</dbReference>
<feature type="region of interest" description="Disordered" evidence="1">
    <location>
        <begin position="1"/>
        <end position="21"/>
    </location>
</feature>
<evidence type="ECO:0000313" key="3">
    <source>
        <dbReference type="Proteomes" id="UP000274429"/>
    </source>
</evidence>
<proteinExistence type="predicted"/>
<accession>A0A0R3XCZ4</accession>